<feature type="compositionally biased region" description="Basic and acidic residues" evidence="1">
    <location>
        <begin position="69"/>
        <end position="92"/>
    </location>
</feature>
<feature type="compositionally biased region" description="Basic and acidic residues" evidence="1">
    <location>
        <begin position="106"/>
        <end position="118"/>
    </location>
</feature>
<keyword evidence="3" id="KW-1185">Reference proteome</keyword>
<dbReference type="AlphaFoldDB" id="A0A6G1DNJ5"/>
<dbReference type="Proteomes" id="UP000479710">
    <property type="component" value="Unassembled WGS sequence"/>
</dbReference>
<proteinExistence type="predicted"/>
<evidence type="ECO:0000313" key="2">
    <source>
        <dbReference type="EMBL" id="KAF0914006.1"/>
    </source>
</evidence>
<sequence>MGGVDDQDTGYQSGEDRDGKQARLAGSPVADEGDDRRRSDEDDGDLAARMEGGIGLQERKSSRGWRWARNADNEERREEEKRALLGEARAKPGSDGFELGGGKGDAAGRREGCGDAQR</sequence>
<accession>A0A6G1DNJ5</accession>
<gene>
    <name evidence="2" type="ORF">E2562_026387</name>
</gene>
<organism evidence="2 3">
    <name type="scientific">Oryza meyeriana var. granulata</name>
    <dbReference type="NCBI Taxonomy" id="110450"/>
    <lineage>
        <taxon>Eukaryota</taxon>
        <taxon>Viridiplantae</taxon>
        <taxon>Streptophyta</taxon>
        <taxon>Embryophyta</taxon>
        <taxon>Tracheophyta</taxon>
        <taxon>Spermatophyta</taxon>
        <taxon>Magnoliopsida</taxon>
        <taxon>Liliopsida</taxon>
        <taxon>Poales</taxon>
        <taxon>Poaceae</taxon>
        <taxon>BOP clade</taxon>
        <taxon>Oryzoideae</taxon>
        <taxon>Oryzeae</taxon>
        <taxon>Oryzinae</taxon>
        <taxon>Oryza</taxon>
        <taxon>Oryza meyeriana</taxon>
    </lineage>
</organism>
<comment type="caution">
    <text evidence="2">The sequence shown here is derived from an EMBL/GenBank/DDBJ whole genome shotgun (WGS) entry which is preliminary data.</text>
</comment>
<feature type="region of interest" description="Disordered" evidence="1">
    <location>
        <begin position="1"/>
        <end position="118"/>
    </location>
</feature>
<evidence type="ECO:0000313" key="3">
    <source>
        <dbReference type="Proteomes" id="UP000479710"/>
    </source>
</evidence>
<reference evidence="2 3" key="1">
    <citation type="submission" date="2019-11" db="EMBL/GenBank/DDBJ databases">
        <title>Whole genome sequence of Oryza granulata.</title>
        <authorList>
            <person name="Li W."/>
        </authorList>
    </citation>
    <scope>NUCLEOTIDE SEQUENCE [LARGE SCALE GENOMIC DNA]</scope>
    <source>
        <strain evidence="3">cv. Menghai</strain>
        <tissue evidence="2">Leaf</tissue>
    </source>
</reference>
<name>A0A6G1DNJ5_9ORYZ</name>
<protein>
    <submittedName>
        <fullName evidence="2">Uncharacterized protein</fullName>
    </submittedName>
</protein>
<dbReference type="EMBL" id="SPHZ02000006">
    <property type="protein sequence ID" value="KAF0914006.1"/>
    <property type="molecule type" value="Genomic_DNA"/>
</dbReference>
<evidence type="ECO:0000256" key="1">
    <source>
        <dbReference type="SAM" id="MobiDB-lite"/>
    </source>
</evidence>